<evidence type="ECO:0000313" key="4">
    <source>
        <dbReference type="EMBL" id="KAB2582845.1"/>
    </source>
</evidence>
<evidence type="ECO:0000313" key="5">
    <source>
        <dbReference type="EMBL" id="WGV49704.2"/>
    </source>
</evidence>
<dbReference type="PROSITE" id="PS01081">
    <property type="entry name" value="HTH_TETR_1"/>
    <property type="match status" value="1"/>
</dbReference>
<name>A0A0C3A2K1_RHOER</name>
<organism evidence="4 6">
    <name type="scientific">Rhodococcus erythropolis</name>
    <name type="common">Arthrobacter picolinophilus</name>
    <dbReference type="NCBI Taxonomy" id="1833"/>
    <lineage>
        <taxon>Bacteria</taxon>
        <taxon>Bacillati</taxon>
        <taxon>Actinomycetota</taxon>
        <taxon>Actinomycetes</taxon>
        <taxon>Mycobacteriales</taxon>
        <taxon>Nocardiaceae</taxon>
        <taxon>Rhodococcus</taxon>
        <taxon>Rhodococcus erythropolis group</taxon>
    </lineage>
</organism>
<dbReference type="PANTHER" id="PTHR30055">
    <property type="entry name" value="HTH-TYPE TRANSCRIPTIONAL REGULATOR RUTR"/>
    <property type="match status" value="1"/>
</dbReference>
<dbReference type="InterPro" id="IPR023772">
    <property type="entry name" value="DNA-bd_HTH_TetR-type_CS"/>
</dbReference>
<evidence type="ECO:0000313" key="6">
    <source>
        <dbReference type="Proteomes" id="UP000325576"/>
    </source>
</evidence>
<keyword evidence="1 2" id="KW-0238">DNA-binding</keyword>
<dbReference type="Proteomes" id="UP001230933">
    <property type="component" value="Chromosome"/>
</dbReference>
<dbReference type="SUPFAM" id="SSF48498">
    <property type="entry name" value="Tetracyclin repressor-like, C-terminal domain"/>
    <property type="match status" value="1"/>
</dbReference>
<dbReference type="InterPro" id="IPR050109">
    <property type="entry name" value="HTH-type_TetR-like_transc_reg"/>
</dbReference>
<evidence type="ECO:0000256" key="2">
    <source>
        <dbReference type="PROSITE-ProRule" id="PRU00335"/>
    </source>
</evidence>
<protein>
    <submittedName>
        <fullName evidence="4">TetR family transcriptional regulator</fullName>
    </submittedName>
    <submittedName>
        <fullName evidence="5">TetR/AcrR family transcriptional regulator</fullName>
    </submittedName>
</protein>
<accession>A0A0C3A2K1</accession>
<dbReference type="InterPro" id="IPR009057">
    <property type="entry name" value="Homeodomain-like_sf"/>
</dbReference>
<dbReference type="PRINTS" id="PR00455">
    <property type="entry name" value="HTHTETR"/>
</dbReference>
<dbReference type="EMBL" id="MRBO01000632">
    <property type="protein sequence ID" value="KAB2582845.1"/>
    <property type="molecule type" value="Genomic_DNA"/>
</dbReference>
<dbReference type="GeneID" id="57484136"/>
<dbReference type="InterPro" id="IPR001647">
    <property type="entry name" value="HTH_TetR"/>
</dbReference>
<dbReference type="Proteomes" id="UP000325576">
    <property type="component" value="Unassembled WGS sequence"/>
</dbReference>
<sequence length="207" mass="21883">MAYRRTPAVQERLDAQRARLLDAATTAVATHGYAGCSIAAVAKNAGVATGTLYRHFDGKGELFAEVFQSVCSREVSAARDAGDNARSLEGNHRSAVSASVRTFAERAMRAPVLAYALLVEPVDPLVDEQRLMFRESFRDCLATAIRSAVDTGEIPSQDATLTAACIVGAIGEALILPLRGGTTDPAAIDAILAFTLRSLGSFDDTHA</sequence>
<gene>
    <name evidence="4" type="ORF">BS297_23670</name>
    <name evidence="5" type="ORF">QIE55_00230</name>
</gene>
<feature type="DNA-binding region" description="H-T-H motif" evidence="2">
    <location>
        <begin position="37"/>
        <end position="56"/>
    </location>
</feature>
<dbReference type="InterPro" id="IPR036271">
    <property type="entry name" value="Tet_transcr_reg_TetR-rel_C_sf"/>
</dbReference>
<evidence type="ECO:0000259" key="3">
    <source>
        <dbReference type="PROSITE" id="PS50977"/>
    </source>
</evidence>
<dbReference type="GO" id="GO:0000976">
    <property type="term" value="F:transcription cis-regulatory region binding"/>
    <property type="evidence" value="ECO:0007669"/>
    <property type="project" value="TreeGrafter"/>
</dbReference>
<dbReference type="RefSeq" id="WP_019746188.1">
    <property type="nucleotide sequence ID" value="NZ_CP124545.1"/>
</dbReference>
<feature type="domain" description="HTH tetR-type" evidence="3">
    <location>
        <begin position="14"/>
        <end position="74"/>
    </location>
</feature>
<dbReference type="Gene3D" id="1.10.357.10">
    <property type="entry name" value="Tetracycline Repressor, domain 2"/>
    <property type="match status" value="1"/>
</dbReference>
<dbReference type="PANTHER" id="PTHR30055:SF226">
    <property type="entry name" value="HTH-TYPE TRANSCRIPTIONAL REGULATOR PKSA"/>
    <property type="match status" value="1"/>
</dbReference>
<evidence type="ECO:0000256" key="1">
    <source>
        <dbReference type="ARBA" id="ARBA00023125"/>
    </source>
</evidence>
<dbReference type="AlphaFoldDB" id="A0A0C3A2K1"/>
<reference evidence="5" key="2">
    <citation type="submission" date="2023-08" db="EMBL/GenBank/DDBJ databases">
        <title>Isolation and Characterization of Rhodococcus erythropolis MGMM8.</title>
        <authorList>
            <person name="Diabankana R.G.C."/>
            <person name="Afordoanyi D.M."/>
            <person name="Validov S.Z."/>
        </authorList>
    </citation>
    <scope>NUCLEOTIDE SEQUENCE</scope>
    <source>
        <strain evidence="5">MGMM8</strain>
    </source>
</reference>
<dbReference type="SUPFAM" id="SSF46689">
    <property type="entry name" value="Homeodomain-like"/>
    <property type="match status" value="1"/>
</dbReference>
<dbReference type="EMBL" id="CP124545">
    <property type="protein sequence ID" value="WGV49704.2"/>
    <property type="molecule type" value="Genomic_DNA"/>
</dbReference>
<dbReference type="PROSITE" id="PS50977">
    <property type="entry name" value="HTH_TETR_2"/>
    <property type="match status" value="1"/>
</dbReference>
<dbReference type="GO" id="GO:0003700">
    <property type="term" value="F:DNA-binding transcription factor activity"/>
    <property type="evidence" value="ECO:0007669"/>
    <property type="project" value="TreeGrafter"/>
</dbReference>
<reference evidence="4 6" key="1">
    <citation type="journal article" date="2017" name="Poromechanics V (2013)">
        <title>Genomic Characterization of the Arsenic-Tolerant Actinobacterium, &lt;i&gt;Rhodococcus erythropolis&lt;/i&gt; S43.</title>
        <authorList>
            <person name="Retamal-Morales G."/>
            <person name="Mehnert M."/>
            <person name="Schwabe R."/>
            <person name="Tischler D."/>
            <person name="Schloemann M."/>
            <person name="Levican G.J."/>
        </authorList>
    </citation>
    <scope>NUCLEOTIDE SEQUENCE [LARGE SCALE GENOMIC DNA]</scope>
    <source>
        <strain evidence="4 6">S43</strain>
    </source>
</reference>
<proteinExistence type="predicted"/>
<dbReference type="Pfam" id="PF00440">
    <property type="entry name" value="TetR_N"/>
    <property type="match status" value="1"/>
</dbReference>